<evidence type="ECO:0000256" key="1">
    <source>
        <dbReference type="ARBA" id="ARBA00022884"/>
    </source>
</evidence>
<dbReference type="GO" id="GO:0005737">
    <property type="term" value="C:cytoplasm"/>
    <property type="evidence" value="ECO:0007669"/>
    <property type="project" value="TreeGrafter"/>
</dbReference>
<dbReference type="SMART" id="SM00358">
    <property type="entry name" value="DSRM"/>
    <property type="match status" value="2"/>
</dbReference>
<keyword evidence="7" id="KW-1185">Reference proteome</keyword>
<gene>
    <name evidence="5" type="ORF">GPM918_LOCUS2680</name>
    <name evidence="6" type="ORF">SRO942_LOCUS2680</name>
</gene>
<evidence type="ECO:0000259" key="4">
    <source>
        <dbReference type="PROSITE" id="PS50137"/>
    </source>
</evidence>
<dbReference type="SUPFAM" id="SSF54768">
    <property type="entry name" value="dsRNA-binding domain-like"/>
    <property type="match status" value="2"/>
</dbReference>
<evidence type="ECO:0000256" key="3">
    <source>
        <dbReference type="SAM" id="MobiDB-lite"/>
    </source>
</evidence>
<evidence type="ECO:0000313" key="6">
    <source>
        <dbReference type="EMBL" id="CAF3568631.1"/>
    </source>
</evidence>
<feature type="domain" description="DRBM" evidence="4">
    <location>
        <begin position="181"/>
        <end position="250"/>
    </location>
</feature>
<dbReference type="GO" id="GO:0005634">
    <property type="term" value="C:nucleus"/>
    <property type="evidence" value="ECO:0007669"/>
    <property type="project" value="TreeGrafter"/>
</dbReference>
<feature type="compositionally biased region" description="Basic residues" evidence="3">
    <location>
        <begin position="276"/>
        <end position="285"/>
    </location>
</feature>
<dbReference type="Proteomes" id="UP000681722">
    <property type="component" value="Unassembled WGS sequence"/>
</dbReference>
<keyword evidence="1 2" id="KW-0694">RNA-binding</keyword>
<dbReference type="CDD" id="cd19862">
    <property type="entry name" value="DSRM_PRKRA-like_rpt1"/>
    <property type="match status" value="1"/>
</dbReference>
<dbReference type="AlphaFoldDB" id="A0A813RPJ7"/>
<accession>A0A813RPJ7</accession>
<dbReference type="InterPro" id="IPR014720">
    <property type="entry name" value="dsRBD_dom"/>
</dbReference>
<dbReference type="OrthoDB" id="10056847at2759"/>
<dbReference type="EMBL" id="CAJNOQ010000303">
    <property type="protein sequence ID" value="CAF0784977.1"/>
    <property type="molecule type" value="Genomic_DNA"/>
</dbReference>
<sequence>MLTSASNSLNIVNTNNSLSSPPPVVNSVPLPLQGQQQKNETTNPLLDHTVIKNLLSPHISSSTNATNDKPITDLAMKTPISFLQEICFRIHSTPNYSLCPSEEHNYSSEPVFLYRVTIDDLIAFGRGSSKKRAKHRAASAMIEKCYEKLKMNNDPLTNTIEQYCLTKPLQNNIIDDGTSGNPVGQLQELTQKNWIRPPEYHYSDQDGTIPNVKTYICRAKVAHYVEEGVGLSKKIAKRLAAHNLLEKLEELSTEEKKALLNRAEGHSEQEYSQVHQRFRRSRRKPNATNHLDPNVRTNNFNSGLTRTNRVYEKNSFQMLKNSDLPLIKQLLSDEYRECPNAYRMLAHLAKEQNFHFTFIELPCIDSLFQVLLEIRLIPVSVFHGYGASLDIAQERAAFFSLNYIRCLSRQAHQQPQHQQSTLSTTTIPGGVQS</sequence>
<dbReference type="GO" id="GO:0016442">
    <property type="term" value="C:RISC complex"/>
    <property type="evidence" value="ECO:0007669"/>
    <property type="project" value="TreeGrafter"/>
</dbReference>
<dbReference type="GO" id="GO:0070578">
    <property type="term" value="C:RISC-loading complex"/>
    <property type="evidence" value="ECO:0007669"/>
    <property type="project" value="TreeGrafter"/>
</dbReference>
<name>A0A813RPJ7_9BILA</name>
<evidence type="ECO:0000313" key="5">
    <source>
        <dbReference type="EMBL" id="CAF0784977.1"/>
    </source>
</evidence>
<dbReference type="EMBL" id="CAJOBC010000303">
    <property type="protein sequence ID" value="CAF3568631.1"/>
    <property type="molecule type" value="Genomic_DNA"/>
</dbReference>
<feature type="region of interest" description="Disordered" evidence="3">
    <location>
        <begin position="262"/>
        <end position="304"/>
    </location>
</feature>
<reference evidence="5" key="1">
    <citation type="submission" date="2021-02" db="EMBL/GenBank/DDBJ databases">
        <authorList>
            <person name="Nowell W R."/>
        </authorList>
    </citation>
    <scope>NUCLEOTIDE SEQUENCE</scope>
</reference>
<dbReference type="Proteomes" id="UP000663829">
    <property type="component" value="Unassembled WGS sequence"/>
</dbReference>
<dbReference type="GO" id="GO:0030422">
    <property type="term" value="P:siRNA processing"/>
    <property type="evidence" value="ECO:0007669"/>
    <property type="project" value="TreeGrafter"/>
</dbReference>
<dbReference type="Pfam" id="PF00035">
    <property type="entry name" value="dsrm"/>
    <property type="match status" value="2"/>
</dbReference>
<feature type="compositionally biased region" description="Polar residues" evidence="3">
    <location>
        <begin position="286"/>
        <end position="304"/>
    </location>
</feature>
<evidence type="ECO:0000256" key="2">
    <source>
        <dbReference type="PROSITE-ProRule" id="PRU00266"/>
    </source>
</evidence>
<proteinExistence type="predicted"/>
<dbReference type="Gene3D" id="3.30.160.20">
    <property type="match status" value="3"/>
</dbReference>
<dbReference type="PROSITE" id="PS50137">
    <property type="entry name" value="DS_RBD"/>
    <property type="match status" value="2"/>
</dbReference>
<evidence type="ECO:0000313" key="7">
    <source>
        <dbReference type="Proteomes" id="UP000663829"/>
    </source>
</evidence>
<dbReference type="GO" id="GO:0035197">
    <property type="term" value="F:siRNA binding"/>
    <property type="evidence" value="ECO:0007669"/>
    <property type="project" value="TreeGrafter"/>
</dbReference>
<dbReference type="InterPro" id="IPR051247">
    <property type="entry name" value="RLC_Component"/>
</dbReference>
<comment type="caution">
    <text evidence="5">The sequence shown here is derived from an EMBL/GenBank/DDBJ whole genome shotgun (WGS) entry which is preliminary data.</text>
</comment>
<dbReference type="GO" id="GO:0070920">
    <property type="term" value="P:regulation of regulatory ncRNA processing"/>
    <property type="evidence" value="ECO:0007669"/>
    <property type="project" value="TreeGrafter"/>
</dbReference>
<dbReference type="GO" id="GO:0003725">
    <property type="term" value="F:double-stranded RNA binding"/>
    <property type="evidence" value="ECO:0007669"/>
    <property type="project" value="TreeGrafter"/>
</dbReference>
<organism evidence="5 7">
    <name type="scientific">Didymodactylos carnosus</name>
    <dbReference type="NCBI Taxonomy" id="1234261"/>
    <lineage>
        <taxon>Eukaryota</taxon>
        <taxon>Metazoa</taxon>
        <taxon>Spiralia</taxon>
        <taxon>Gnathifera</taxon>
        <taxon>Rotifera</taxon>
        <taxon>Eurotatoria</taxon>
        <taxon>Bdelloidea</taxon>
        <taxon>Philodinida</taxon>
        <taxon>Philodinidae</taxon>
        <taxon>Didymodactylos</taxon>
    </lineage>
</organism>
<protein>
    <recommendedName>
        <fullName evidence="4">DRBM domain-containing protein</fullName>
    </recommendedName>
</protein>
<dbReference type="PANTHER" id="PTHR46205:SF3">
    <property type="entry name" value="LOQUACIOUS, ISOFORM B"/>
    <property type="match status" value="1"/>
</dbReference>
<dbReference type="PANTHER" id="PTHR46205">
    <property type="entry name" value="LOQUACIOUS, ISOFORM B"/>
    <property type="match status" value="1"/>
</dbReference>
<feature type="domain" description="DRBM" evidence="4">
    <location>
        <begin position="78"/>
        <end position="147"/>
    </location>
</feature>